<evidence type="ECO:0000313" key="2">
    <source>
        <dbReference type="EMBL" id="ELZ17855.1"/>
    </source>
</evidence>
<organism evidence="2 3">
    <name type="scientific">Haloterrigena salina JCM 13891</name>
    <dbReference type="NCBI Taxonomy" id="1227488"/>
    <lineage>
        <taxon>Archaea</taxon>
        <taxon>Methanobacteriati</taxon>
        <taxon>Methanobacteriota</taxon>
        <taxon>Stenosarchaea group</taxon>
        <taxon>Halobacteria</taxon>
        <taxon>Halobacteriales</taxon>
        <taxon>Natrialbaceae</taxon>
        <taxon>Haloterrigena</taxon>
    </lineage>
</organism>
<dbReference type="Proteomes" id="UP000011657">
    <property type="component" value="Unassembled WGS sequence"/>
</dbReference>
<name>M0C3S1_9EURY</name>
<dbReference type="PATRIC" id="fig|1227488.3.peg.2313"/>
<reference evidence="2 3" key="1">
    <citation type="journal article" date="2014" name="PLoS Genet.">
        <title>Phylogenetically driven sequencing of extremely halophilic archaea reveals strategies for static and dynamic osmo-response.</title>
        <authorList>
            <person name="Becker E.A."/>
            <person name="Seitzer P.M."/>
            <person name="Tritt A."/>
            <person name="Larsen D."/>
            <person name="Krusor M."/>
            <person name="Yao A.I."/>
            <person name="Wu D."/>
            <person name="Madern D."/>
            <person name="Eisen J.A."/>
            <person name="Darling A.E."/>
            <person name="Facciotti M.T."/>
        </authorList>
    </citation>
    <scope>NUCLEOTIDE SEQUENCE [LARGE SCALE GENOMIC DNA]</scope>
    <source>
        <strain evidence="2 3">JCM 13891</strain>
    </source>
</reference>
<gene>
    <name evidence="2" type="ORF">C477_11627</name>
</gene>
<feature type="region of interest" description="Disordered" evidence="1">
    <location>
        <begin position="1"/>
        <end position="49"/>
    </location>
</feature>
<evidence type="ECO:0000256" key="1">
    <source>
        <dbReference type="SAM" id="MobiDB-lite"/>
    </source>
</evidence>
<dbReference type="STRING" id="1227488.C477_11627"/>
<protein>
    <submittedName>
        <fullName evidence="2">Uncharacterized protein</fullName>
    </submittedName>
</protein>
<proteinExistence type="predicted"/>
<keyword evidence="3" id="KW-1185">Reference proteome</keyword>
<feature type="compositionally biased region" description="Basic and acidic residues" evidence="1">
    <location>
        <begin position="24"/>
        <end position="46"/>
    </location>
</feature>
<sequence length="64" mass="7519">MLIDPRKRSSTPETRRRSMCPHLESVERFDPDSRSDHRTASSDHRPIVRPRLYMFDCSSTNTLS</sequence>
<evidence type="ECO:0000313" key="3">
    <source>
        <dbReference type="Proteomes" id="UP000011657"/>
    </source>
</evidence>
<accession>M0C3S1</accession>
<dbReference type="AlphaFoldDB" id="M0C3S1"/>
<comment type="caution">
    <text evidence="2">The sequence shown here is derived from an EMBL/GenBank/DDBJ whole genome shotgun (WGS) entry which is preliminary data.</text>
</comment>
<dbReference type="EMBL" id="AOIS01000037">
    <property type="protein sequence ID" value="ELZ17855.1"/>
    <property type="molecule type" value="Genomic_DNA"/>
</dbReference>